<dbReference type="InterPro" id="IPR008978">
    <property type="entry name" value="HSP20-like_chaperone"/>
</dbReference>
<reference evidence="4 5" key="1">
    <citation type="submission" date="2024-02" db="EMBL/GenBank/DDBJ databases">
        <authorList>
            <person name="Daric V."/>
            <person name="Darras S."/>
        </authorList>
    </citation>
    <scope>NUCLEOTIDE SEQUENCE [LARGE SCALE GENOMIC DNA]</scope>
</reference>
<accession>A0ABP0GZ62</accession>
<evidence type="ECO:0000256" key="2">
    <source>
        <dbReference type="SAM" id="MobiDB-lite"/>
    </source>
</evidence>
<comment type="caution">
    <text evidence="4">The sequence shown here is derived from an EMBL/GenBank/DDBJ whole genome shotgun (WGS) entry which is preliminary data.</text>
</comment>
<feature type="region of interest" description="Disordered" evidence="2">
    <location>
        <begin position="20"/>
        <end position="68"/>
    </location>
</feature>
<dbReference type="CDD" id="cd00298">
    <property type="entry name" value="ACD_sHsps_p23-like"/>
    <property type="match status" value="1"/>
</dbReference>
<dbReference type="Pfam" id="PF18201">
    <property type="entry name" value="PIH1_CS"/>
    <property type="match status" value="1"/>
</dbReference>
<evidence type="ECO:0000256" key="1">
    <source>
        <dbReference type="ARBA" id="ARBA00008511"/>
    </source>
</evidence>
<evidence type="ECO:0000259" key="3">
    <source>
        <dbReference type="Pfam" id="PF18201"/>
    </source>
</evidence>
<comment type="similarity">
    <text evidence="1">Belongs to the PIH1 family.</text>
</comment>
<evidence type="ECO:0000313" key="4">
    <source>
        <dbReference type="EMBL" id="CAK8697043.1"/>
    </source>
</evidence>
<dbReference type="InterPro" id="IPR041442">
    <property type="entry name" value="PIH1D1/2/3_CS-like"/>
</dbReference>
<dbReference type="PANTHER" id="PTHR21083">
    <property type="entry name" value="TWISTER"/>
    <property type="match status" value="1"/>
</dbReference>
<keyword evidence="5" id="KW-1185">Reference proteome</keyword>
<organism evidence="4 5">
    <name type="scientific">Clavelina lepadiformis</name>
    <name type="common">Light-bulb sea squirt</name>
    <name type="synonym">Ascidia lepadiformis</name>
    <dbReference type="NCBI Taxonomy" id="159417"/>
    <lineage>
        <taxon>Eukaryota</taxon>
        <taxon>Metazoa</taxon>
        <taxon>Chordata</taxon>
        <taxon>Tunicata</taxon>
        <taxon>Ascidiacea</taxon>
        <taxon>Aplousobranchia</taxon>
        <taxon>Clavelinidae</taxon>
        <taxon>Clavelina</taxon>
    </lineage>
</organism>
<dbReference type="EMBL" id="CAWYQH010000163">
    <property type="protein sequence ID" value="CAK8697043.1"/>
    <property type="molecule type" value="Genomic_DNA"/>
</dbReference>
<evidence type="ECO:0000313" key="5">
    <source>
        <dbReference type="Proteomes" id="UP001642483"/>
    </source>
</evidence>
<dbReference type="InterPro" id="IPR026697">
    <property type="entry name" value="DNAAF6"/>
</dbReference>
<dbReference type="Gene3D" id="2.60.40.790">
    <property type="match status" value="1"/>
</dbReference>
<proteinExistence type="inferred from homology"/>
<dbReference type="PANTHER" id="PTHR21083:SF0">
    <property type="entry name" value="DYNEIN AXONEMAL ASSEMBLY FACTOR 6"/>
    <property type="match status" value="1"/>
</dbReference>
<dbReference type="Proteomes" id="UP001642483">
    <property type="component" value="Unassembled WGS sequence"/>
</dbReference>
<sequence length="195" mass="21783">MVDLGIDNAANLKNLAALLNPKDEDSSDDDMPDSGPSAYTPASIGPSAKKNVKQPETPYAKASRDTNDIWHEDEVQELSVFADDTDSRPKPNYDISYKQKVSTEDMFLGMGSKNPSSACCEDMIIRIELPGCSMKDVELDVKENYLDCRCPKYRLLLALPHPVDPKKGNAKWDGNKEVLNVTLTMSREYDFINFQ</sequence>
<feature type="domain" description="PIH1D1/2/3 CS-like" evidence="3">
    <location>
        <begin position="90"/>
        <end position="184"/>
    </location>
</feature>
<gene>
    <name evidence="4" type="ORF">CVLEPA_LOCUS30329</name>
</gene>
<dbReference type="SUPFAM" id="SSF49764">
    <property type="entry name" value="HSP20-like chaperones"/>
    <property type="match status" value="1"/>
</dbReference>
<name>A0ABP0GZ62_CLALP</name>
<protein>
    <recommendedName>
        <fullName evidence="3">PIH1D1/2/3 CS-like domain-containing protein</fullName>
    </recommendedName>
</protein>